<name>A0ABD2P5F6_9CUCU</name>
<organism evidence="1 2">
    <name type="scientific">Cryptolaemus montrouzieri</name>
    <dbReference type="NCBI Taxonomy" id="559131"/>
    <lineage>
        <taxon>Eukaryota</taxon>
        <taxon>Metazoa</taxon>
        <taxon>Ecdysozoa</taxon>
        <taxon>Arthropoda</taxon>
        <taxon>Hexapoda</taxon>
        <taxon>Insecta</taxon>
        <taxon>Pterygota</taxon>
        <taxon>Neoptera</taxon>
        <taxon>Endopterygota</taxon>
        <taxon>Coleoptera</taxon>
        <taxon>Polyphaga</taxon>
        <taxon>Cucujiformia</taxon>
        <taxon>Coccinelloidea</taxon>
        <taxon>Coccinellidae</taxon>
        <taxon>Scymninae</taxon>
        <taxon>Scymnini</taxon>
        <taxon>Cryptolaemus</taxon>
    </lineage>
</organism>
<evidence type="ECO:0000313" key="2">
    <source>
        <dbReference type="Proteomes" id="UP001516400"/>
    </source>
</evidence>
<gene>
    <name evidence="1" type="ORF">HHI36_000759</name>
</gene>
<accession>A0ABD2P5F6</accession>
<keyword evidence="2" id="KW-1185">Reference proteome</keyword>
<proteinExistence type="predicted"/>
<reference evidence="1 2" key="1">
    <citation type="journal article" date="2021" name="BMC Biol.">
        <title>Horizontally acquired antibacterial genes associated with adaptive radiation of ladybird beetles.</title>
        <authorList>
            <person name="Li H.S."/>
            <person name="Tang X.F."/>
            <person name="Huang Y.H."/>
            <person name="Xu Z.Y."/>
            <person name="Chen M.L."/>
            <person name="Du X.Y."/>
            <person name="Qiu B.Y."/>
            <person name="Chen P.T."/>
            <person name="Zhang W."/>
            <person name="Slipinski A."/>
            <person name="Escalona H.E."/>
            <person name="Waterhouse R.M."/>
            <person name="Zwick A."/>
            <person name="Pang H."/>
        </authorList>
    </citation>
    <scope>NUCLEOTIDE SEQUENCE [LARGE SCALE GENOMIC DNA]</scope>
    <source>
        <strain evidence="1">SYSU2018</strain>
    </source>
</reference>
<protein>
    <submittedName>
        <fullName evidence="1">Uncharacterized protein</fullName>
    </submittedName>
</protein>
<evidence type="ECO:0000313" key="1">
    <source>
        <dbReference type="EMBL" id="KAL3286249.1"/>
    </source>
</evidence>
<dbReference type="Proteomes" id="UP001516400">
    <property type="component" value="Unassembled WGS sequence"/>
</dbReference>
<dbReference type="AlphaFoldDB" id="A0ABD2P5F6"/>
<sequence length="118" mass="14108">MPRNYQRKPETKYELVDLEKVVEASKNKTVTQGKLAIIYYVTSNIQDYLDKANIKAPKTGKKAIFTQEQEEELEDHILKCYKKFYGLTIERISKTAFTFDEVYNFKQKNYRKRLILWV</sequence>
<comment type="caution">
    <text evidence="1">The sequence shown here is derived from an EMBL/GenBank/DDBJ whole genome shotgun (WGS) entry which is preliminary data.</text>
</comment>
<dbReference type="EMBL" id="JABFTP020000185">
    <property type="protein sequence ID" value="KAL3286249.1"/>
    <property type="molecule type" value="Genomic_DNA"/>
</dbReference>